<comment type="caution">
    <text evidence="6">The sequence shown here is derived from an EMBL/GenBank/DDBJ whole genome shotgun (WGS) entry which is preliminary data.</text>
</comment>
<dbReference type="AlphaFoldDB" id="A0A9D4M0C6"/>
<gene>
    <name evidence="6" type="ORF">DPMN_030415</name>
</gene>
<feature type="domain" description="Lipase" evidence="5">
    <location>
        <begin position="2"/>
        <end position="148"/>
    </location>
</feature>
<protein>
    <recommendedName>
        <fullName evidence="5">Lipase domain-containing protein</fullName>
    </recommendedName>
</protein>
<dbReference type="GO" id="GO:0016042">
    <property type="term" value="P:lipid catabolic process"/>
    <property type="evidence" value="ECO:0007669"/>
    <property type="project" value="TreeGrafter"/>
</dbReference>
<dbReference type="Proteomes" id="UP000828390">
    <property type="component" value="Unassembled WGS sequence"/>
</dbReference>
<feature type="non-terminal residue" evidence="6">
    <location>
        <position position="1"/>
    </location>
</feature>
<name>A0A9D4M0C6_DREPO</name>
<reference evidence="6" key="2">
    <citation type="submission" date="2020-11" db="EMBL/GenBank/DDBJ databases">
        <authorList>
            <person name="McCartney M.A."/>
            <person name="Auch B."/>
            <person name="Kono T."/>
            <person name="Mallez S."/>
            <person name="Becker A."/>
            <person name="Gohl D.M."/>
            <person name="Silverstein K.A.T."/>
            <person name="Koren S."/>
            <person name="Bechman K.B."/>
            <person name="Herman A."/>
            <person name="Abrahante J.E."/>
            <person name="Garbe J."/>
        </authorList>
    </citation>
    <scope>NUCLEOTIDE SEQUENCE</scope>
    <source>
        <strain evidence="6">Duluth1</strain>
        <tissue evidence="6">Whole animal</tissue>
    </source>
</reference>
<evidence type="ECO:0000256" key="3">
    <source>
        <dbReference type="ARBA" id="ARBA00022525"/>
    </source>
</evidence>
<dbReference type="InterPro" id="IPR013818">
    <property type="entry name" value="Lipase"/>
</dbReference>
<comment type="similarity">
    <text evidence="2 4">Belongs to the AB hydrolase superfamily. Lipase family.</text>
</comment>
<evidence type="ECO:0000256" key="1">
    <source>
        <dbReference type="ARBA" id="ARBA00004613"/>
    </source>
</evidence>
<dbReference type="GO" id="GO:0005615">
    <property type="term" value="C:extracellular space"/>
    <property type="evidence" value="ECO:0007669"/>
    <property type="project" value="TreeGrafter"/>
</dbReference>
<dbReference type="Pfam" id="PF00151">
    <property type="entry name" value="Lipase"/>
    <property type="match status" value="1"/>
</dbReference>
<dbReference type="Gene3D" id="3.40.50.1820">
    <property type="entry name" value="alpha/beta hydrolase"/>
    <property type="match status" value="1"/>
</dbReference>
<dbReference type="SUPFAM" id="SSF53474">
    <property type="entry name" value="alpha/beta-Hydrolases"/>
    <property type="match status" value="1"/>
</dbReference>
<dbReference type="InterPro" id="IPR029058">
    <property type="entry name" value="AB_hydrolase_fold"/>
</dbReference>
<reference evidence="6" key="1">
    <citation type="journal article" date="2019" name="bioRxiv">
        <title>The Genome of the Zebra Mussel, Dreissena polymorpha: A Resource for Invasive Species Research.</title>
        <authorList>
            <person name="McCartney M.A."/>
            <person name="Auch B."/>
            <person name="Kono T."/>
            <person name="Mallez S."/>
            <person name="Zhang Y."/>
            <person name="Obille A."/>
            <person name="Becker A."/>
            <person name="Abrahante J.E."/>
            <person name="Garbe J."/>
            <person name="Badalamenti J.P."/>
            <person name="Herman A."/>
            <person name="Mangelson H."/>
            <person name="Liachko I."/>
            <person name="Sullivan S."/>
            <person name="Sone E.D."/>
            <person name="Koren S."/>
            <person name="Silverstein K.A.T."/>
            <person name="Beckman K.B."/>
            <person name="Gohl D.M."/>
        </authorList>
    </citation>
    <scope>NUCLEOTIDE SEQUENCE</scope>
    <source>
        <strain evidence="6">Duluth1</strain>
        <tissue evidence="6">Whole animal</tissue>
    </source>
</reference>
<proteinExistence type="inferred from homology"/>
<evidence type="ECO:0000256" key="2">
    <source>
        <dbReference type="ARBA" id="ARBA00010701"/>
    </source>
</evidence>
<organism evidence="6 7">
    <name type="scientific">Dreissena polymorpha</name>
    <name type="common">Zebra mussel</name>
    <name type="synonym">Mytilus polymorpha</name>
    <dbReference type="NCBI Taxonomy" id="45954"/>
    <lineage>
        <taxon>Eukaryota</taxon>
        <taxon>Metazoa</taxon>
        <taxon>Spiralia</taxon>
        <taxon>Lophotrochozoa</taxon>
        <taxon>Mollusca</taxon>
        <taxon>Bivalvia</taxon>
        <taxon>Autobranchia</taxon>
        <taxon>Heteroconchia</taxon>
        <taxon>Euheterodonta</taxon>
        <taxon>Imparidentia</taxon>
        <taxon>Neoheterodontei</taxon>
        <taxon>Myida</taxon>
        <taxon>Dreissenoidea</taxon>
        <taxon>Dreissenidae</taxon>
        <taxon>Dreissena</taxon>
    </lineage>
</organism>
<evidence type="ECO:0000313" key="7">
    <source>
        <dbReference type="Proteomes" id="UP000828390"/>
    </source>
</evidence>
<comment type="subcellular location">
    <subcellularLocation>
        <location evidence="1">Secreted</location>
    </subcellularLocation>
</comment>
<dbReference type="PANTHER" id="PTHR11610:SF181">
    <property type="entry name" value="INACTIVE PANCREATIC LIPASE-RELATED PROTEIN 1-LIKE"/>
    <property type="match status" value="1"/>
</dbReference>
<dbReference type="InterPro" id="IPR000734">
    <property type="entry name" value="TAG_lipase"/>
</dbReference>
<keyword evidence="7" id="KW-1185">Reference proteome</keyword>
<sequence length="165" mass="17794">ADMNVFLVCWGNGSAGLDFNQAVANTRVVAAQLRLLILNMNQLGARMEDIHMIGHSLGAHTSGVVGHRLQTESNLTIGRISGLDPAEPAYEFHHEMIRLDQGDAAYVDVIHTNGAPFIPNGGAGLFQPCGHVDFYVNGGKSQPDCPSLFSGITSFFSFKNGTQHW</sequence>
<evidence type="ECO:0000259" key="5">
    <source>
        <dbReference type="Pfam" id="PF00151"/>
    </source>
</evidence>
<dbReference type="EMBL" id="JAIWYP010000002">
    <property type="protein sequence ID" value="KAH3867289.1"/>
    <property type="molecule type" value="Genomic_DNA"/>
</dbReference>
<evidence type="ECO:0000313" key="6">
    <source>
        <dbReference type="EMBL" id="KAH3867289.1"/>
    </source>
</evidence>
<keyword evidence="3" id="KW-0964">Secreted</keyword>
<dbReference type="PANTHER" id="PTHR11610">
    <property type="entry name" value="LIPASE"/>
    <property type="match status" value="1"/>
</dbReference>
<accession>A0A9D4M0C6</accession>
<evidence type="ECO:0000256" key="4">
    <source>
        <dbReference type="RuleBase" id="RU004262"/>
    </source>
</evidence>
<dbReference type="GO" id="GO:0016298">
    <property type="term" value="F:lipase activity"/>
    <property type="evidence" value="ECO:0007669"/>
    <property type="project" value="InterPro"/>
</dbReference>